<dbReference type="InterPro" id="IPR010998">
    <property type="entry name" value="Integrase_recombinase_N"/>
</dbReference>
<feature type="domain" description="Tyr recombinase" evidence="10">
    <location>
        <begin position="153"/>
        <end position="327"/>
    </location>
</feature>
<dbReference type="PANTHER" id="PTHR30349:SF77">
    <property type="entry name" value="TYROSINE RECOMBINASE XERC"/>
    <property type="match status" value="1"/>
</dbReference>
<keyword evidence="6 9" id="KW-0238">DNA-binding</keyword>
<protein>
    <submittedName>
        <fullName evidence="12">Integrase</fullName>
    </submittedName>
</protein>
<dbReference type="InterPro" id="IPR011010">
    <property type="entry name" value="DNA_brk_join_enz"/>
</dbReference>
<keyword evidence="8" id="KW-0131">Cell cycle</keyword>
<keyword evidence="7" id="KW-0233">DNA recombination</keyword>
<reference evidence="12 13" key="1">
    <citation type="submission" date="2016-10" db="EMBL/GenBank/DDBJ databases">
        <title>Draft genome sequences of four alkaliphilic bacteria belonging to the Anaerobacillus genus.</title>
        <authorList>
            <person name="Bassil N.M."/>
            <person name="Lloyd J.R."/>
        </authorList>
    </citation>
    <scope>NUCLEOTIDE SEQUENCE [LARGE SCALE GENOMIC DNA]</scope>
    <source>
        <strain evidence="12 13">DSM 18345</strain>
    </source>
</reference>
<dbReference type="Pfam" id="PF00589">
    <property type="entry name" value="Phage_integrase"/>
    <property type="match status" value="1"/>
</dbReference>
<dbReference type="InterPro" id="IPR050090">
    <property type="entry name" value="Tyrosine_recombinase_XerCD"/>
</dbReference>
<dbReference type="InterPro" id="IPR002104">
    <property type="entry name" value="Integrase_catalytic"/>
</dbReference>
<feature type="domain" description="Core-binding (CB)" evidence="11">
    <location>
        <begin position="53"/>
        <end position="132"/>
    </location>
</feature>
<evidence type="ECO:0000259" key="11">
    <source>
        <dbReference type="PROSITE" id="PS51900"/>
    </source>
</evidence>
<evidence type="ECO:0000259" key="10">
    <source>
        <dbReference type="PROSITE" id="PS51898"/>
    </source>
</evidence>
<dbReference type="GO" id="GO:0005737">
    <property type="term" value="C:cytoplasm"/>
    <property type="evidence" value="ECO:0007669"/>
    <property type="project" value="UniProtKB-SubCell"/>
</dbReference>
<keyword evidence="2" id="KW-0963">Cytoplasm</keyword>
<evidence type="ECO:0000256" key="3">
    <source>
        <dbReference type="ARBA" id="ARBA00022618"/>
    </source>
</evidence>
<dbReference type="Gene3D" id="1.10.443.10">
    <property type="entry name" value="Intergrase catalytic core"/>
    <property type="match status" value="1"/>
</dbReference>
<dbReference type="SUPFAM" id="SSF56349">
    <property type="entry name" value="DNA breaking-rejoining enzymes"/>
    <property type="match status" value="1"/>
</dbReference>
<sequence>MFEVNDTARLMNDLEVVISTLFLDVDRRKLVIRLEEVLSNYEIQRKTETDIEGDLQEKIDMYLSARQIEGMSDKTLEGYKLELKLFSEKIDKPIVQINTADIRKYLASNSSWMISTVDKKLSALKSFFAWMVEEELLLRNPAAKIKPPKKPKRLPKGLSIEEMEIVRDSCKDQRERALIEVLYSTGCRLSEIANIKTTDINLHEMKIHVIGKGDKERTVYLSIKSMHQLRKYLNSRNDECEYLFVTERKPYRKMSNRNIQRIIDKIEQRSNISKKITPHTFRHTFGTLAMENGADLADVQKLLGHEDPSTTLVYAHVSEERKKQAHKRFHVQ</sequence>
<dbReference type="GO" id="GO:0051301">
    <property type="term" value="P:cell division"/>
    <property type="evidence" value="ECO:0007669"/>
    <property type="project" value="UniProtKB-KW"/>
</dbReference>
<proteinExistence type="predicted"/>
<accession>A0A1S2LJE2</accession>
<dbReference type="Pfam" id="PF13495">
    <property type="entry name" value="Phage_int_SAM_4"/>
    <property type="match status" value="1"/>
</dbReference>
<dbReference type="EMBL" id="MLQR01000030">
    <property type="protein sequence ID" value="OIJ12648.1"/>
    <property type="molecule type" value="Genomic_DNA"/>
</dbReference>
<keyword evidence="4" id="KW-0159">Chromosome partition</keyword>
<dbReference type="OrthoDB" id="9801717at2"/>
<comment type="subcellular location">
    <subcellularLocation>
        <location evidence="1">Cytoplasm</location>
    </subcellularLocation>
</comment>
<keyword evidence="5" id="KW-0229">DNA integration</keyword>
<dbReference type="GO" id="GO:0003677">
    <property type="term" value="F:DNA binding"/>
    <property type="evidence" value="ECO:0007669"/>
    <property type="project" value="UniProtKB-UniRule"/>
</dbReference>
<dbReference type="Gene3D" id="1.10.150.130">
    <property type="match status" value="1"/>
</dbReference>
<dbReference type="RefSeq" id="WP_071309968.1">
    <property type="nucleotide sequence ID" value="NZ_MLQR01000030.1"/>
</dbReference>
<evidence type="ECO:0000313" key="13">
    <source>
        <dbReference type="Proteomes" id="UP000179524"/>
    </source>
</evidence>
<evidence type="ECO:0000256" key="5">
    <source>
        <dbReference type="ARBA" id="ARBA00022908"/>
    </source>
</evidence>
<evidence type="ECO:0000256" key="4">
    <source>
        <dbReference type="ARBA" id="ARBA00022829"/>
    </source>
</evidence>
<gene>
    <name evidence="12" type="ORF">BKP37_12655</name>
</gene>
<evidence type="ECO:0000256" key="8">
    <source>
        <dbReference type="ARBA" id="ARBA00023306"/>
    </source>
</evidence>
<dbReference type="InterPro" id="IPR044068">
    <property type="entry name" value="CB"/>
</dbReference>
<evidence type="ECO:0000256" key="7">
    <source>
        <dbReference type="ARBA" id="ARBA00023172"/>
    </source>
</evidence>
<dbReference type="InterPro" id="IPR013762">
    <property type="entry name" value="Integrase-like_cat_sf"/>
</dbReference>
<evidence type="ECO:0000313" key="12">
    <source>
        <dbReference type="EMBL" id="OIJ12648.1"/>
    </source>
</evidence>
<comment type="caution">
    <text evidence="12">The sequence shown here is derived from an EMBL/GenBank/DDBJ whole genome shotgun (WGS) entry which is preliminary data.</text>
</comment>
<dbReference type="AlphaFoldDB" id="A0A1S2LJE2"/>
<evidence type="ECO:0000256" key="6">
    <source>
        <dbReference type="ARBA" id="ARBA00023125"/>
    </source>
</evidence>
<keyword evidence="3" id="KW-0132">Cell division</keyword>
<dbReference type="GO" id="GO:0015074">
    <property type="term" value="P:DNA integration"/>
    <property type="evidence" value="ECO:0007669"/>
    <property type="project" value="UniProtKB-KW"/>
</dbReference>
<name>A0A1S2LJE2_9BACI</name>
<organism evidence="12 13">
    <name type="scientific">Anaerobacillus alkalilacustris</name>
    <dbReference type="NCBI Taxonomy" id="393763"/>
    <lineage>
        <taxon>Bacteria</taxon>
        <taxon>Bacillati</taxon>
        <taxon>Bacillota</taxon>
        <taxon>Bacilli</taxon>
        <taxon>Bacillales</taxon>
        <taxon>Bacillaceae</taxon>
        <taxon>Anaerobacillus</taxon>
    </lineage>
</organism>
<dbReference type="Proteomes" id="UP000179524">
    <property type="component" value="Unassembled WGS sequence"/>
</dbReference>
<evidence type="ECO:0000256" key="1">
    <source>
        <dbReference type="ARBA" id="ARBA00004496"/>
    </source>
</evidence>
<dbReference type="GO" id="GO:0006310">
    <property type="term" value="P:DNA recombination"/>
    <property type="evidence" value="ECO:0007669"/>
    <property type="project" value="UniProtKB-KW"/>
</dbReference>
<evidence type="ECO:0000256" key="2">
    <source>
        <dbReference type="ARBA" id="ARBA00022490"/>
    </source>
</evidence>
<keyword evidence="13" id="KW-1185">Reference proteome</keyword>
<dbReference type="PROSITE" id="PS51900">
    <property type="entry name" value="CB"/>
    <property type="match status" value="1"/>
</dbReference>
<evidence type="ECO:0000256" key="9">
    <source>
        <dbReference type="PROSITE-ProRule" id="PRU01248"/>
    </source>
</evidence>
<dbReference type="PROSITE" id="PS51898">
    <property type="entry name" value="TYR_RECOMBINASE"/>
    <property type="match status" value="1"/>
</dbReference>
<dbReference type="PANTHER" id="PTHR30349">
    <property type="entry name" value="PHAGE INTEGRASE-RELATED"/>
    <property type="match status" value="1"/>
</dbReference>
<dbReference type="GO" id="GO:0007059">
    <property type="term" value="P:chromosome segregation"/>
    <property type="evidence" value="ECO:0007669"/>
    <property type="project" value="UniProtKB-KW"/>
</dbReference>
<dbReference type="NCBIfam" id="NF040815">
    <property type="entry name" value="recomb_XerA_Arch"/>
    <property type="match status" value="1"/>
</dbReference>
<dbReference type="InterPro" id="IPR004107">
    <property type="entry name" value="Integrase_SAM-like_N"/>
</dbReference>